<protein>
    <submittedName>
        <fullName evidence="1">Uncharacterized protein</fullName>
    </submittedName>
</protein>
<dbReference type="AlphaFoldDB" id="A0AAV5E1E4"/>
<accession>A0AAV5E1E4</accession>
<name>A0AAV5E1E4_ELECO</name>
<sequence>MKLTDTQRTRCTKLTFTSCEEATEQLLPSLISKVDLRGLEPGGPGWAEARTAVAASMEELGVVFVVHDAFGPTYVGPWSAAPSRSSALPMNVKQGLVSGTTTNGYIGLRPQAPTYHNVRIWEITDGGRVWNMGDVYCPHSIFSGG</sequence>
<dbReference type="Proteomes" id="UP001054889">
    <property type="component" value="Unassembled WGS sequence"/>
</dbReference>
<keyword evidence="3" id="KW-1185">Reference proteome</keyword>
<evidence type="ECO:0000313" key="2">
    <source>
        <dbReference type="EMBL" id="GJN16305.1"/>
    </source>
</evidence>
<evidence type="ECO:0000313" key="1">
    <source>
        <dbReference type="EMBL" id="GJN16234.1"/>
    </source>
</evidence>
<organism evidence="1 3">
    <name type="scientific">Eleusine coracana subsp. coracana</name>
    <dbReference type="NCBI Taxonomy" id="191504"/>
    <lineage>
        <taxon>Eukaryota</taxon>
        <taxon>Viridiplantae</taxon>
        <taxon>Streptophyta</taxon>
        <taxon>Embryophyta</taxon>
        <taxon>Tracheophyta</taxon>
        <taxon>Spermatophyta</taxon>
        <taxon>Magnoliopsida</taxon>
        <taxon>Liliopsida</taxon>
        <taxon>Poales</taxon>
        <taxon>Poaceae</taxon>
        <taxon>PACMAD clade</taxon>
        <taxon>Chloridoideae</taxon>
        <taxon>Cynodonteae</taxon>
        <taxon>Eleusininae</taxon>
        <taxon>Eleusine</taxon>
    </lineage>
</organism>
<gene>
    <name evidence="1" type="primary">gb03198</name>
    <name evidence="2" type="synonym">gb03279</name>
    <name evidence="1" type="ORF">PR202_gb03198</name>
    <name evidence="2" type="ORF">PR202_gb03279</name>
</gene>
<reference evidence="1" key="1">
    <citation type="journal article" date="2018" name="DNA Res.">
        <title>Multiple hybrid de novo genome assembly of finger millet, an orphan allotetraploid crop.</title>
        <authorList>
            <person name="Hatakeyama M."/>
            <person name="Aluri S."/>
            <person name="Balachadran M.T."/>
            <person name="Sivarajan S.R."/>
            <person name="Patrignani A."/>
            <person name="Gruter S."/>
            <person name="Poveda L."/>
            <person name="Shimizu-Inatsugi R."/>
            <person name="Baeten J."/>
            <person name="Francoijs K.J."/>
            <person name="Nataraja K.N."/>
            <person name="Reddy Y.A.N."/>
            <person name="Phadnis S."/>
            <person name="Ravikumar R.L."/>
            <person name="Schlapbach R."/>
            <person name="Sreeman S.M."/>
            <person name="Shimizu K.K."/>
        </authorList>
    </citation>
    <scope>NUCLEOTIDE SEQUENCE</scope>
</reference>
<evidence type="ECO:0000313" key="3">
    <source>
        <dbReference type="Proteomes" id="UP001054889"/>
    </source>
</evidence>
<comment type="caution">
    <text evidence="1">The sequence shown here is derived from an EMBL/GenBank/DDBJ whole genome shotgun (WGS) entry which is preliminary data.</text>
</comment>
<dbReference type="EMBL" id="BQKI01000072">
    <property type="protein sequence ID" value="GJN16234.1"/>
    <property type="molecule type" value="Genomic_DNA"/>
</dbReference>
<proteinExistence type="predicted"/>
<reference evidence="1" key="2">
    <citation type="submission" date="2021-12" db="EMBL/GenBank/DDBJ databases">
        <title>Resequencing data analysis of finger millet.</title>
        <authorList>
            <person name="Hatakeyama M."/>
            <person name="Aluri S."/>
            <person name="Balachadran M.T."/>
            <person name="Sivarajan S.R."/>
            <person name="Poveda L."/>
            <person name="Shimizu-Inatsugi R."/>
            <person name="Schlapbach R."/>
            <person name="Sreeman S.M."/>
            <person name="Shimizu K.K."/>
        </authorList>
    </citation>
    <scope>NUCLEOTIDE SEQUENCE</scope>
</reference>
<dbReference type="EMBL" id="BQKI01000072">
    <property type="protein sequence ID" value="GJN16305.1"/>
    <property type="molecule type" value="Genomic_DNA"/>
</dbReference>